<evidence type="ECO:0000313" key="3">
    <source>
        <dbReference type="Proteomes" id="UP000244336"/>
    </source>
</evidence>
<feature type="compositionally biased region" description="Basic and acidic residues" evidence="1">
    <location>
        <begin position="22"/>
        <end position="39"/>
    </location>
</feature>
<protein>
    <submittedName>
        <fullName evidence="2">Uncharacterized protein</fullName>
    </submittedName>
</protein>
<keyword evidence="3" id="KW-1185">Reference proteome</keyword>
<dbReference type="Gramene" id="PUZ76663">
    <property type="protein sequence ID" value="PUZ76663"/>
    <property type="gene ID" value="GQ55_1G308800"/>
</dbReference>
<proteinExistence type="predicted"/>
<accession>A0A2T7F992</accession>
<evidence type="ECO:0000313" key="2">
    <source>
        <dbReference type="EMBL" id="PUZ76663.1"/>
    </source>
</evidence>
<dbReference type="AlphaFoldDB" id="A0A2T7F992"/>
<name>A0A2T7F992_9POAL</name>
<organism evidence="2 3">
    <name type="scientific">Panicum hallii var. hallii</name>
    <dbReference type="NCBI Taxonomy" id="1504633"/>
    <lineage>
        <taxon>Eukaryota</taxon>
        <taxon>Viridiplantae</taxon>
        <taxon>Streptophyta</taxon>
        <taxon>Embryophyta</taxon>
        <taxon>Tracheophyta</taxon>
        <taxon>Spermatophyta</taxon>
        <taxon>Magnoliopsida</taxon>
        <taxon>Liliopsida</taxon>
        <taxon>Poales</taxon>
        <taxon>Poaceae</taxon>
        <taxon>PACMAD clade</taxon>
        <taxon>Panicoideae</taxon>
        <taxon>Panicodae</taxon>
        <taxon>Paniceae</taxon>
        <taxon>Panicinae</taxon>
        <taxon>Panicum</taxon>
        <taxon>Panicum sect. Panicum</taxon>
    </lineage>
</organism>
<feature type="compositionally biased region" description="Polar residues" evidence="1">
    <location>
        <begin position="70"/>
        <end position="81"/>
    </location>
</feature>
<gene>
    <name evidence="2" type="ORF">GQ55_1G308800</name>
</gene>
<feature type="region of interest" description="Disordered" evidence="1">
    <location>
        <begin position="13"/>
        <end position="110"/>
    </location>
</feature>
<sequence>MMMMCLCLANEEKITSGARSPAADRGRRSSSGTDDHGGDIAHLNAGVPSTPERPVDDGDLAGTPRHHVLSSANSRVQTPLVQKQAAPVTPRATPAIRAAGTERKVKRRKR</sequence>
<evidence type="ECO:0000256" key="1">
    <source>
        <dbReference type="SAM" id="MobiDB-lite"/>
    </source>
</evidence>
<dbReference type="EMBL" id="CM009749">
    <property type="protein sequence ID" value="PUZ76663.1"/>
    <property type="molecule type" value="Genomic_DNA"/>
</dbReference>
<reference evidence="2 3" key="1">
    <citation type="submission" date="2018-04" db="EMBL/GenBank/DDBJ databases">
        <title>WGS assembly of Panicum hallii var. hallii HAL2.</title>
        <authorList>
            <person name="Lovell J."/>
            <person name="Jenkins J."/>
            <person name="Lowry D."/>
            <person name="Mamidi S."/>
            <person name="Sreedasyam A."/>
            <person name="Weng X."/>
            <person name="Barry K."/>
            <person name="Bonette J."/>
            <person name="Campitelli B."/>
            <person name="Daum C."/>
            <person name="Gordon S."/>
            <person name="Gould B."/>
            <person name="Lipzen A."/>
            <person name="MacQueen A."/>
            <person name="Palacio-Mejia J."/>
            <person name="Plott C."/>
            <person name="Shakirov E."/>
            <person name="Shu S."/>
            <person name="Yoshinaga Y."/>
            <person name="Zane M."/>
            <person name="Rokhsar D."/>
            <person name="Grimwood J."/>
            <person name="Schmutz J."/>
            <person name="Juenger T."/>
        </authorList>
    </citation>
    <scope>NUCLEOTIDE SEQUENCE [LARGE SCALE GENOMIC DNA]</scope>
    <source>
        <strain evidence="3">cv. HAL2</strain>
    </source>
</reference>
<dbReference type="Proteomes" id="UP000244336">
    <property type="component" value="Chromosome 1"/>
</dbReference>